<comment type="caution">
    <text evidence="6">Lacks conserved residue(s) required for the propagation of feature annotation.</text>
</comment>
<comment type="caution">
    <text evidence="8">The sequence shown here is derived from an EMBL/GenBank/DDBJ whole genome shotgun (WGS) entry which is preliminary data.</text>
</comment>
<keyword evidence="2 6" id="KW-0328">Glycosyltransferase</keyword>
<keyword evidence="4 6" id="KW-0548">Nucleotidyltransferase</keyword>
<dbReference type="Proteomes" id="UP001519273">
    <property type="component" value="Unassembled WGS sequence"/>
</dbReference>
<keyword evidence="1 6" id="KW-1277">Toxin-antitoxin system</keyword>
<name>A0ABS4H4B8_9BACL</name>
<organism evidence="8 9">
    <name type="scientific">Paenibacillus sediminis</name>
    <dbReference type="NCBI Taxonomy" id="664909"/>
    <lineage>
        <taxon>Bacteria</taxon>
        <taxon>Bacillati</taxon>
        <taxon>Bacillota</taxon>
        <taxon>Bacilli</taxon>
        <taxon>Bacillales</taxon>
        <taxon>Paenibacillaceae</taxon>
        <taxon>Paenibacillus</taxon>
    </lineage>
</organism>
<protein>
    <recommendedName>
        <fullName evidence="7">DarT domain-containing protein</fullName>
    </recommendedName>
</protein>
<comment type="catalytic activity">
    <reaction evidence="6">
        <text>a thymidine in DNA + NAD(+) = an N-(ADP-alpha-D-ribosyl)-thymidine in DNA + nicotinamide + H(+)</text>
        <dbReference type="Rhea" id="RHEA:71651"/>
        <dbReference type="Rhea" id="RHEA-COMP:13556"/>
        <dbReference type="Rhea" id="RHEA-COMP:18051"/>
        <dbReference type="ChEBI" id="CHEBI:15378"/>
        <dbReference type="ChEBI" id="CHEBI:17154"/>
        <dbReference type="ChEBI" id="CHEBI:57540"/>
        <dbReference type="ChEBI" id="CHEBI:137386"/>
        <dbReference type="ChEBI" id="CHEBI:191199"/>
    </reaction>
</comment>
<evidence type="ECO:0000256" key="2">
    <source>
        <dbReference type="ARBA" id="ARBA00022676"/>
    </source>
</evidence>
<feature type="binding site" evidence="6">
    <location>
        <position position="53"/>
    </location>
    <ligand>
        <name>NAD(+)</name>
        <dbReference type="ChEBI" id="CHEBI:57540"/>
    </ligand>
</feature>
<feature type="domain" description="DarT" evidence="7">
    <location>
        <begin position="9"/>
        <end position="206"/>
    </location>
</feature>
<feature type="active site" evidence="6">
    <location>
        <position position="158"/>
    </location>
</feature>
<feature type="active site" description="Proton acceptor" evidence="6">
    <location>
        <position position="53"/>
    </location>
</feature>
<dbReference type="Gene3D" id="1.10.3210.10">
    <property type="entry name" value="Hypothetical protein af1432"/>
    <property type="match status" value="1"/>
</dbReference>
<reference evidence="8 9" key="1">
    <citation type="submission" date="2021-03" db="EMBL/GenBank/DDBJ databases">
        <title>Genomic Encyclopedia of Type Strains, Phase IV (KMG-IV): sequencing the most valuable type-strain genomes for metagenomic binning, comparative biology and taxonomic classification.</title>
        <authorList>
            <person name="Goeker M."/>
        </authorList>
    </citation>
    <scope>NUCLEOTIDE SEQUENCE [LARGE SCALE GENOMIC DNA]</scope>
    <source>
        <strain evidence="8 9">DSM 23491</strain>
    </source>
</reference>
<dbReference type="InterPro" id="IPR003607">
    <property type="entry name" value="HD/PDEase_dom"/>
</dbReference>
<dbReference type="InterPro" id="IPR029494">
    <property type="entry name" value="DarT"/>
</dbReference>
<dbReference type="RefSeq" id="WP_209849481.1">
    <property type="nucleotide sequence ID" value="NZ_CBCRVE010000011.1"/>
</dbReference>
<evidence type="ECO:0000313" key="9">
    <source>
        <dbReference type="Proteomes" id="UP001519273"/>
    </source>
</evidence>
<gene>
    <name evidence="8" type="ORF">J2Z20_002209</name>
</gene>
<accession>A0ABS4H4B8</accession>
<keyword evidence="5 6" id="KW-0238">DNA-binding</keyword>
<comment type="similarity">
    <text evidence="6">Belongs to the DarT ADP-ribosyltransferase family.</text>
</comment>
<keyword evidence="3 6" id="KW-0808">Transferase</keyword>
<proteinExistence type="inferred from homology"/>
<keyword evidence="9" id="KW-1185">Reference proteome</keyword>
<feature type="binding site" evidence="6">
    <location>
        <begin position="13"/>
        <end position="15"/>
    </location>
    <ligand>
        <name>NAD(+)</name>
        <dbReference type="ChEBI" id="CHEBI:57540"/>
    </ligand>
</feature>
<evidence type="ECO:0000256" key="5">
    <source>
        <dbReference type="ARBA" id="ARBA00023125"/>
    </source>
</evidence>
<evidence type="ECO:0000256" key="6">
    <source>
        <dbReference type="PROSITE-ProRule" id="PRU01362"/>
    </source>
</evidence>
<dbReference type="EMBL" id="JAGGKP010000004">
    <property type="protein sequence ID" value="MBP1937316.1"/>
    <property type="molecule type" value="Genomic_DNA"/>
</dbReference>
<dbReference type="Pfam" id="PF14487">
    <property type="entry name" value="DarT"/>
    <property type="match status" value="1"/>
</dbReference>
<dbReference type="CDD" id="cd00077">
    <property type="entry name" value="HDc"/>
    <property type="match status" value="1"/>
</dbReference>
<evidence type="ECO:0000256" key="3">
    <source>
        <dbReference type="ARBA" id="ARBA00022679"/>
    </source>
</evidence>
<dbReference type="PROSITE" id="PS52018">
    <property type="entry name" value="DART"/>
    <property type="match status" value="1"/>
</dbReference>
<evidence type="ECO:0000259" key="7">
    <source>
        <dbReference type="PROSITE" id="PS52018"/>
    </source>
</evidence>
<sequence>MIPAKHSNRYFYHFTHMDNIESIIDNGLISTNQKNSRGISHVNVANENIQIRRSNTQVPCHPHGNIHDYVPFYFAGTNPMLLSLLNNKNIDQPYVVYLAISIEKLNENHVIFTDASANTHNLPNFYSDPQHLDKLNWLQIDSKRWGTPRAELNARMAEVLVHNNVPLDWIESFIVFNKLCKERIEGLFKEKGLEKPKVTYEPFNDTRFYFTKFFFKDSENFKDRHNETLVTGPNSLKELYNEITDDIIERRSQERPFNPSFKDVKDALIKIKNNFCIIEELRGIYELETKNDAHRNMVCEHTKDVVGNLDSINYFDGLDDQDKAIVKLAGYFHDIGKGPKTKWKDGVQPAYADHPADSLKMMERILIEEFEDLSEYEIDSICFLVGYHDIIGDIINNGRTKKELIDLNKSGNDLNMLAALSLADIKSINYTWYFTTKMGIPNLIKNVLS</sequence>
<evidence type="ECO:0000256" key="4">
    <source>
        <dbReference type="ARBA" id="ARBA00022695"/>
    </source>
</evidence>
<evidence type="ECO:0000313" key="8">
    <source>
        <dbReference type="EMBL" id="MBP1937316.1"/>
    </source>
</evidence>
<evidence type="ECO:0000256" key="1">
    <source>
        <dbReference type="ARBA" id="ARBA00022649"/>
    </source>
</evidence>
<dbReference type="SUPFAM" id="SSF109604">
    <property type="entry name" value="HD-domain/PDEase-like"/>
    <property type="match status" value="1"/>
</dbReference>